<sequence length="365" mass="40721">MPPKSFATRSSRCSPYSDRSSAAASLDDSLVPEQHHSILSGRHAASHLSSPSVYHQPSASSILPYSSINIPVPPRQNPQLTYALQPSPSTPQLEHSTHHTHPFSQAPTRLTQLPFPHGPYHPPTTDIPYPNPIHPPHNSRPLGSSLNADRPEDSTYQNYSVHQQLESLQVPQERPMVFPGSRHSLSTRYESRGMFSGSHNLAFSDNTFIDNSITSDNFMKDLLQHTIIGVEFDSSDRHPPPRCHPGTRLAIIERCQMFIAQCNGKEKIHWVVGAAGVGKSAVMQIVAEETPADASVFFSVNGRQDGTKLITTIAYQLAAKYEPYRQFIRIEISRDPSLLRKSLPVQFRKFIVDPFIHRCLLNSSQ</sequence>
<feature type="compositionally biased region" description="Low complexity" evidence="2">
    <location>
        <begin position="9"/>
        <end position="29"/>
    </location>
</feature>
<dbReference type="Pfam" id="PF24883">
    <property type="entry name" value="NPHP3_N"/>
    <property type="match status" value="1"/>
</dbReference>
<accession>A0A8H7F243</accession>
<feature type="compositionally biased region" description="Polar residues" evidence="2">
    <location>
        <begin position="102"/>
        <end position="111"/>
    </location>
</feature>
<dbReference type="Proteomes" id="UP000629468">
    <property type="component" value="Unassembled WGS sequence"/>
</dbReference>
<proteinExistence type="predicted"/>
<comment type="caution">
    <text evidence="4">The sequence shown here is derived from an EMBL/GenBank/DDBJ whole genome shotgun (WGS) entry which is preliminary data.</text>
</comment>
<dbReference type="InterPro" id="IPR056884">
    <property type="entry name" value="NPHP3-like_N"/>
</dbReference>
<protein>
    <recommendedName>
        <fullName evidence="3">Nephrocystin 3-like N-terminal domain-containing protein</fullName>
    </recommendedName>
</protein>
<evidence type="ECO:0000256" key="1">
    <source>
        <dbReference type="ARBA" id="ARBA00022737"/>
    </source>
</evidence>
<dbReference type="AlphaFoldDB" id="A0A8H7F243"/>
<feature type="region of interest" description="Disordered" evidence="2">
    <location>
        <begin position="74"/>
        <end position="153"/>
    </location>
</feature>
<reference evidence="4 5" key="1">
    <citation type="journal article" name="Sci. Rep.">
        <title>Telomere-to-telomere assembled and centromere annotated genomes of the two main subspecies of the button mushroom Agaricus bisporus reveal especially polymorphic chromosome ends.</title>
        <authorList>
            <person name="Sonnenberg A.S.M."/>
            <person name="Sedaghat-Telgerd N."/>
            <person name="Lavrijssen B."/>
            <person name="Ohm R.A."/>
            <person name="Hendrickx P.M."/>
            <person name="Scholtmeijer K."/>
            <person name="Baars J.J.P."/>
            <person name="van Peer A."/>
        </authorList>
    </citation>
    <scope>NUCLEOTIDE SEQUENCE [LARGE SCALE GENOMIC DNA]</scope>
    <source>
        <strain evidence="4 5">H119_p4</strain>
    </source>
</reference>
<dbReference type="EMBL" id="JABXXO010000007">
    <property type="protein sequence ID" value="KAF7773464.1"/>
    <property type="molecule type" value="Genomic_DNA"/>
</dbReference>
<feature type="region of interest" description="Disordered" evidence="2">
    <location>
        <begin position="1"/>
        <end position="43"/>
    </location>
</feature>
<organism evidence="4 5">
    <name type="scientific">Agaricus bisporus var. burnettii</name>
    <dbReference type="NCBI Taxonomy" id="192524"/>
    <lineage>
        <taxon>Eukaryota</taxon>
        <taxon>Fungi</taxon>
        <taxon>Dikarya</taxon>
        <taxon>Basidiomycota</taxon>
        <taxon>Agaricomycotina</taxon>
        <taxon>Agaricomycetes</taxon>
        <taxon>Agaricomycetidae</taxon>
        <taxon>Agaricales</taxon>
        <taxon>Agaricineae</taxon>
        <taxon>Agaricaceae</taxon>
        <taxon>Agaricus</taxon>
    </lineage>
</organism>
<evidence type="ECO:0000259" key="3">
    <source>
        <dbReference type="Pfam" id="PF24883"/>
    </source>
</evidence>
<name>A0A8H7F243_AGABI</name>
<dbReference type="InterPro" id="IPR027417">
    <property type="entry name" value="P-loop_NTPase"/>
</dbReference>
<feature type="compositionally biased region" description="Polar residues" evidence="2">
    <location>
        <begin position="77"/>
        <end position="94"/>
    </location>
</feature>
<evidence type="ECO:0000313" key="4">
    <source>
        <dbReference type="EMBL" id="KAF7773464.1"/>
    </source>
</evidence>
<dbReference type="SUPFAM" id="SSF52540">
    <property type="entry name" value="P-loop containing nucleoside triphosphate hydrolases"/>
    <property type="match status" value="1"/>
</dbReference>
<evidence type="ECO:0000313" key="5">
    <source>
        <dbReference type="Proteomes" id="UP000629468"/>
    </source>
</evidence>
<keyword evidence="1" id="KW-0677">Repeat</keyword>
<evidence type="ECO:0000256" key="2">
    <source>
        <dbReference type="SAM" id="MobiDB-lite"/>
    </source>
</evidence>
<gene>
    <name evidence="4" type="ORF">Agabi119p4_5631</name>
</gene>
<feature type="domain" description="Nephrocystin 3-like N-terminal" evidence="3">
    <location>
        <begin position="263"/>
        <end position="351"/>
    </location>
</feature>